<dbReference type="AlphaFoldDB" id="A0A316TRU2"/>
<evidence type="ECO:0000256" key="7">
    <source>
        <dbReference type="ARBA" id="ARBA00022695"/>
    </source>
</evidence>
<evidence type="ECO:0000256" key="6">
    <source>
        <dbReference type="ARBA" id="ARBA00022679"/>
    </source>
</evidence>
<evidence type="ECO:0000256" key="8">
    <source>
        <dbReference type="ARBA" id="ARBA00022741"/>
    </source>
</evidence>
<comment type="similarity">
    <text evidence="15">Belongs to the ribF family.</text>
</comment>
<reference evidence="17 18" key="1">
    <citation type="submission" date="2018-05" db="EMBL/GenBank/DDBJ databases">
        <title>Rhodohalobacter halophilus gen. nov., sp. nov., a moderately halophilic member of the family Balneolaceae.</title>
        <authorList>
            <person name="Liu Z.-W."/>
        </authorList>
    </citation>
    <scope>NUCLEOTIDE SEQUENCE [LARGE SCALE GENOMIC DNA]</scope>
    <source>
        <strain evidence="17 18">8A47</strain>
    </source>
</reference>
<dbReference type="GO" id="GO:0008531">
    <property type="term" value="F:riboflavin kinase activity"/>
    <property type="evidence" value="ECO:0007669"/>
    <property type="project" value="UniProtKB-UniRule"/>
</dbReference>
<dbReference type="FunFam" id="2.40.30.30:FF:000003">
    <property type="entry name" value="Riboflavin biosynthesis protein"/>
    <property type="match status" value="1"/>
</dbReference>
<comment type="catalytic activity">
    <reaction evidence="14 15">
        <text>FMN + ATP + H(+) = FAD + diphosphate</text>
        <dbReference type="Rhea" id="RHEA:17237"/>
        <dbReference type="ChEBI" id="CHEBI:15378"/>
        <dbReference type="ChEBI" id="CHEBI:30616"/>
        <dbReference type="ChEBI" id="CHEBI:33019"/>
        <dbReference type="ChEBI" id="CHEBI:57692"/>
        <dbReference type="ChEBI" id="CHEBI:58210"/>
        <dbReference type="EC" id="2.7.7.2"/>
    </reaction>
</comment>
<keyword evidence="9 15" id="KW-0418">Kinase</keyword>
<accession>A0A316TRU2</accession>
<keyword evidence="7 15" id="KW-0548">Nucleotidyltransferase</keyword>
<dbReference type="GO" id="GO:0009398">
    <property type="term" value="P:FMN biosynthetic process"/>
    <property type="evidence" value="ECO:0007669"/>
    <property type="project" value="UniProtKB-UniRule"/>
</dbReference>
<evidence type="ECO:0000313" key="17">
    <source>
        <dbReference type="EMBL" id="PWN06578.1"/>
    </source>
</evidence>
<dbReference type="EC" id="2.7.1.26" evidence="15"/>
<evidence type="ECO:0000256" key="3">
    <source>
        <dbReference type="ARBA" id="ARBA00005201"/>
    </source>
</evidence>
<dbReference type="GO" id="GO:0005524">
    <property type="term" value="F:ATP binding"/>
    <property type="evidence" value="ECO:0007669"/>
    <property type="project" value="UniProtKB-UniRule"/>
</dbReference>
<keyword evidence="18" id="KW-1185">Reference proteome</keyword>
<keyword evidence="6 15" id="KW-0808">Transferase</keyword>
<dbReference type="InterPro" id="IPR015865">
    <property type="entry name" value="Riboflavin_kinase_bac/euk"/>
</dbReference>
<evidence type="ECO:0000256" key="10">
    <source>
        <dbReference type="ARBA" id="ARBA00022827"/>
    </source>
</evidence>
<comment type="catalytic activity">
    <reaction evidence="13 15">
        <text>riboflavin + ATP = FMN + ADP + H(+)</text>
        <dbReference type="Rhea" id="RHEA:14357"/>
        <dbReference type="ChEBI" id="CHEBI:15378"/>
        <dbReference type="ChEBI" id="CHEBI:30616"/>
        <dbReference type="ChEBI" id="CHEBI:57986"/>
        <dbReference type="ChEBI" id="CHEBI:58210"/>
        <dbReference type="ChEBI" id="CHEBI:456216"/>
        <dbReference type="EC" id="2.7.1.26"/>
    </reaction>
</comment>
<dbReference type="EC" id="2.7.7.2" evidence="15"/>
<name>A0A316TRU2_9BACT</name>
<evidence type="ECO:0000256" key="12">
    <source>
        <dbReference type="ARBA" id="ARBA00023268"/>
    </source>
</evidence>
<keyword evidence="12" id="KW-0511">Multifunctional enzyme</keyword>
<comment type="function">
    <text evidence="1">Catalyzes the phosphorylation of riboflavin to FMN followed by the adenylation of FMN to FAD.</text>
</comment>
<evidence type="ECO:0000256" key="15">
    <source>
        <dbReference type="PIRNR" id="PIRNR004491"/>
    </source>
</evidence>
<evidence type="ECO:0000256" key="5">
    <source>
        <dbReference type="ARBA" id="ARBA00022643"/>
    </source>
</evidence>
<dbReference type="InterPro" id="IPR014729">
    <property type="entry name" value="Rossmann-like_a/b/a_fold"/>
</dbReference>
<sequence>MSKIVYLNDVQKDPNTVLTVGTFDGVHAGHKVLINTVLQKAEKRGARSVIVTFDPHPRDIINPGSAGIKLLSTLKERSELLSDLGVDEMVVIPFDRDFSLLTSEEFVRDIIWEKIGVSEFVIGYDHQFGRNREGTIETVRRLGKELGFNAHVVSRQEVGDKTVSSSAIRKAIQEEGNMRLAASFLERNYILNGRVVHGDKRGKEIGFPTANILPEHPRKIIPRKGVYAVWVRVGGIHYGGMMNIGVRPTFDGEKETLEVHIFDFDREMYGMEVQIQFVDRVRDERSFDGVEELIGQLERDQNRIRNLLNKQRPDIAKQRN</sequence>
<evidence type="ECO:0000256" key="1">
    <source>
        <dbReference type="ARBA" id="ARBA00002121"/>
    </source>
</evidence>
<dbReference type="GO" id="GO:0009231">
    <property type="term" value="P:riboflavin biosynthetic process"/>
    <property type="evidence" value="ECO:0007669"/>
    <property type="project" value="InterPro"/>
</dbReference>
<evidence type="ECO:0000256" key="11">
    <source>
        <dbReference type="ARBA" id="ARBA00022840"/>
    </source>
</evidence>
<proteinExistence type="inferred from homology"/>
<dbReference type="SUPFAM" id="SSF82114">
    <property type="entry name" value="Riboflavin kinase-like"/>
    <property type="match status" value="1"/>
</dbReference>
<comment type="pathway">
    <text evidence="2 15">Cofactor biosynthesis; FAD biosynthesis; FAD from FMN: step 1/1.</text>
</comment>
<organism evidence="17 18">
    <name type="scientific">Rhodohalobacter mucosus</name>
    <dbReference type="NCBI Taxonomy" id="2079485"/>
    <lineage>
        <taxon>Bacteria</taxon>
        <taxon>Pseudomonadati</taxon>
        <taxon>Balneolota</taxon>
        <taxon>Balneolia</taxon>
        <taxon>Balneolales</taxon>
        <taxon>Balneolaceae</taxon>
        <taxon>Rhodohalobacter</taxon>
    </lineage>
</organism>
<evidence type="ECO:0000256" key="14">
    <source>
        <dbReference type="ARBA" id="ARBA00049494"/>
    </source>
</evidence>
<dbReference type="InterPro" id="IPR002606">
    <property type="entry name" value="Riboflavin_kinase_bac"/>
</dbReference>
<dbReference type="PIRSF" id="PIRSF004491">
    <property type="entry name" value="FAD_Synth"/>
    <property type="match status" value="1"/>
</dbReference>
<gene>
    <name evidence="17" type="ORF">DDZ15_08650</name>
</gene>
<dbReference type="Proteomes" id="UP000245533">
    <property type="component" value="Unassembled WGS sequence"/>
</dbReference>
<evidence type="ECO:0000313" key="18">
    <source>
        <dbReference type="Proteomes" id="UP000245533"/>
    </source>
</evidence>
<dbReference type="UniPathway" id="UPA00276">
    <property type="reaction ID" value="UER00406"/>
</dbReference>
<dbReference type="SMART" id="SM00904">
    <property type="entry name" value="Flavokinase"/>
    <property type="match status" value="1"/>
</dbReference>
<keyword evidence="8 15" id="KW-0547">Nucleotide-binding</keyword>
<dbReference type="Pfam" id="PF06574">
    <property type="entry name" value="FAD_syn"/>
    <property type="match status" value="1"/>
</dbReference>
<dbReference type="PANTHER" id="PTHR22749">
    <property type="entry name" value="RIBOFLAVIN KINASE/FMN ADENYLYLTRANSFERASE"/>
    <property type="match status" value="1"/>
</dbReference>
<dbReference type="CDD" id="cd02064">
    <property type="entry name" value="FAD_synthetase_N"/>
    <property type="match status" value="1"/>
</dbReference>
<keyword evidence="11 15" id="KW-0067">ATP-binding</keyword>
<dbReference type="EMBL" id="QGGB01000006">
    <property type="protein sequence ID" value="PWN06578.1"/>
    <property type="molecule type" value="Genomic_DNA"/>
</dbReference>
<evidence type="ECO:0000256" key="4">
    <source>
        <dbReference type="ARBA" id="ARBA00022630"/>
    </source>
</evidence>
<dbReference type="PANTHER" id="PTHR22749:SF6">
    <property type="entry name" value="RIBOFLAVIN KINASE"/>
    <property type="match status" value="1"/>
</dbReference>
<comment type="pathway">
    <text evidence="3 15">Cofactor biosynthesis; FMN biosynthesis; FMN from riboflavin (ATP route): step 1/1.</text>
</comment>
<dbReference type="SUPFAM" id="SSF52374">
    <property type="entry name" value="Nucleotidylyl transferase"/>
    <property type="match status" value="1"/>
</dbReference>
<protein>
    <recommendedName>
        <fullName evidence="15">Riboflavin biosynthesis protein</fullName>
    </recommendedName>
    <domain>
        <recommendedName>
            <fullName evidence="15">Riboflavin kinase</fullName>
            <ecNumber evidence="15">2.7.1.26</ecNumber>
        </recommendedName>
        <alternativeName>
            <fullName evidence="15">Flavokinase</fullName>
        </alternativeName>
    </domain>
    <domain>
        <recommendedName>
            <fullName evidence="15">FMN adenylyltransferase</fullName>
            <ecNumber evidence="15">2.7.7.2</ecNumber>
        </recommendedName>
        <alternativeName>
            <fullName evidence="15">FAD pyrophosphorylase</fullName>
        </alternativeName>
        <alternativeName>
            <fullName evidence="15">FAD synthase</fullName>
        </alternativeName>
    </domain>
</protein>
<dbReference type="GO" id="GO:0003919">
    <property type="term" value="F:FMN adenylyltransferase activity"/>
    <property type="evidence" value="ECO:0007669"/>
    <property type="project" value="UniProtKB-UniRule"/>
</dbReference>
<keyword evidence="5 15" id="KW-0288">FMN</keyword>
<dbReference type="NCBIfam" id="TIGR00125">
    <property type="entry name" value="cyt_tran_rel"/>
    <property type="match status" value="1"/>
</dbReference>
<dbReference type="Gene3D" id="2.40.30.30">
    <property type="entry name" value="Riboflavin kinase-like"/>
    <property type="match status" value="1"/>
</dbReference>
<dbReference type="UniPathway" id="UPA00277">
    <property type="reaction ID" value="UER00407"/>
</dbReference>
<dbReference type="Gene3D" id="3.40.50.620">
    <property type="entry name" value="HUPs"/>
    <property type="match status" value="1"/>
</dbReference>
<dbReference type="Pfam" id="PF01687">
    <property type="entry name" value="Flavokinase"/>
    <property type="match status" value="1"/>
</dbReference>
<evidence type="ECO:0000256" key="2">
    <source>
        <dbReference type="ARBA" id="ARBA00004726"/>
    </source>
</evidence>
<dbReference type="RefSeq" id="WP_109646693.1">
    <property type="nucleotide sequence ID" value="NZ_QGGB01000006.1"/>
</dbReference>
<dbReference type="InterPro" id="IPR023465">
    <property type="entry name" value="Riboflavin_kinase_dom_sf"/>
</dbReference>
<evidence type="ECO:0000259" key="16">
    <source>
        <dbReference type="SMART" id="SM00904"/>
    </source>
</evidence>
<evidence type="ECO:0000256" key="13">
    <source>
        <dbReference type="ARBA" id="ARBA00047880"/>
    </source>
</evidence>
<dbReference type="NCBIfam" id="TIGR00083">
    <property type="entry name" value="ribF"/>
    <property type="match status" value="1"/>
</dbReference>
<feature type="domain" description="Riboflavin kinase" evidence="16">
    <location>
        <begin position="184"/>
        <end position="309"/>
    </location>
</feature>
<comment type="caution">
    <text evidence="17">The sequence shown here is derived from an EMBL/GenBank/DDBJ whole genome shotgun (WGS) entry which is preliminary data.</text>
</comment>
<dbReference type="FunFam" id="3.40.50.620:FF:000021">
    <property type="entry name" value="Riboflavin biosynthesis protein"/>
    <property type="match status" value="1"/>
</dbReference>
<dbReference type="OrthoDB" id="9803667at2"/>
<dbReference type="NCBIfam" id="NF004162">
    <property type="entry name" value="PRK05627.1-5"/>
    <property type="match status" value="1"/>
</dbReference>
<dbReference type="InterPro" id="IPR015864">
    <property type="entry name" value="FAD_synthase"/>
</dbReference>
<dbReference type="GO" id="GO:0006747">
    <property type="term" value="P:FAD biosynthetic process"/>
    <property type="evidence" value="ECO:0007669"/>
    <property type="project" value="UniProtKB-UniRule"/>
</dbReference>
<dbReference type="NCBIfam" id="NF004160">
    <property type="entry name" value="PRK05627.1-3"/>
    <property type="match status" value="1"/>
</dbReference>
<dbReference type="InterPro" id="IPR004821">
    <property type="entry name" value="Cyt_trans-like"/>
</dbReference>
<keyword evidence="10 15" id="KW-0274">FAD</keyword>
<dbReference type="InterPro" id="IPR023468">
    <property type="entry name" value="Riboflavin_kinase"/>
</dbReference>
<evidence type="ECO:0000256" key="9">
    <source>
        <dbReference type="ARBA" id="ARBA00022777"/>
    </source>
</evidence>
<keyword evidence="4 15" id="KW-0285">Flavoprotein</keyword>